<protein>
    <submittedName>
        <fullName evidence="11">MFS transporter</fullName>
    </submittedName>
</protein>
<keyword evidence="4" id="KW-1003">Cell membrane</keyword>
<dbReference type="Pfam" id="PF07690">
    <property type="entry name" value="MFS_1"/>
    <property type="match status" value="1"/>
</dbReference>
<keyword evidence="5 9" id="KW-0812">Transmembrane</keyword>
<dbReference type="PROSITE" id="PS50850">
    <property type="entry name" value="MFS"/>
    <property type="match status" value="1"/>
</dbReference>
<feature type="transmembrane region" description="Helical" evidence="9">
    <location>
        <begin position="387"/>
        <end position="407"/>
    </location>
</feature>
<keyword evidence="7 9" id="KW-1133">Transmembrane helix</keyword>
<dbReference type="RefSeq" id="WP_216961474.1">
    <property type="nucleotide sequence ID" value="NZ_JAHOPB010000001.1"/>
</dbReference>
<comment type="similarity">
    <text evidence="2">Belongs to the major facilitator superfamily. Metabolite:H+ Symporter (MHS) family (TC 2.A.1.6) family.</text>
</comment>
<evidence type="ECO:0000256" key="8">
    <source>
        <dbReference type="ARBA" id="ARBA00023136"/>
    </source>
</evidence>
<proteinExistence type="inferred from homology"/>
<sequence>MTPPSTRRIVAAGTIGNLLEWYDFAIYGYFAATIGRVFFPAESPVAQVLAAFGIFALGYLMRPLGGMVVGHIGDRYGRRAALTFSIAAMAVPTFLVGLLPGYATLGMAAPILLTLLRMIQGLSVGGEATTSMVFLVEQAPPGRRGLVGSFCSLAATGGFLLGSAIGAAFAAVLPADALAAWGWRIPFLLGLVLGVVGWWIRKVLVEETPPQSGHGSPLVETLRHHGRAVMRVAGITIFNAVGFYLMFLYVVTWLQDVDGIAPARALEINTASMFFLLPVMLASGWLSDRVGRRPLMLTAMALGFVGAVPCLWLMHHPDPALILVGQLALVIPAGMGLGIIPSILTEAVAGRVRCTAVSLGYNIAFGVIGGLTPLTAAWLVARTGVDLSPAWLFMAAAAVSIATLLTFRETSRDATLPP</sequence>
<evidence type="ECO:0000259" key="10">
    <source>
        <dbReference type="PROSITE" id="PS50850"/>
    </source>
</evidence>
<evidence type="ECO:0000256" key="7">
    <source>
        <dbReference type="ARBA" id="ARBA00022989"/>
    </source>
</evidence>
<organism evidence="11 12">
    <name type="scientific">Reyranella humidisoli</name>
    <dbReference type="NCBI Taxonomy" id="2849149"/>
    <lineage>
        <taxon>Bacteria</taxon>
        <taxon>Pseudomonadati</taxon>
        <taxon>Pseudomonadota</taxon>
        <taxon>Alphaproteobacteria</taxon>
        <taxon>Hyphomicrobiales</taxon>
        <taxon>Reyranellaceae</taxon>
        <taxon>Reyranella</taxon>
    </lineage>
</organism>
<feature type="transmembrane region" description="Helical" evidence="9">
    <location>
        <begin position="45"/>
        <end position="61"/>
    </location>
</feature>
<dbReference type="InterPro" id="IPR051084">
    <property type="entry name" value="H+-coupled_symporters"/>
</dbReference>
<evidence type="ECO:0000256" key="4">
    <source>
        <dbReference type="ARBA" id="ARBA00022475"/>
    </source>
</evidence>
<evidence type="ECO:0000256" key="5">
    <source>
        <dbReference type="ARBA" id="ARBA00022692"/>
    </source>
</evidence>
<feature type="transmembrane region" description="Helical" evidence="9">
    <location>
        <begin position="147"/>
        <end position="175"/>
    </location>
</feature>
<feature type="transmembrane region" description="Helical" evidence="9">
    <location>
        <begin position="115"/>
        <end position="135"/>
    </location>
</feature>
<evidence type="ECO:0000313" key="11">
    <source>
        <dbReference type="EMBL" id="MBU8874975.1"/>
    </source>
</evidence>
<feature type="transmembrane region" description="Helical" evidence="9">
    <location>
        <begin position="232"/>
        <end position="254"/>
    </location>
</feature>
<dbReference type="Proteomes" id="UP000727907">
    <property type="component" value="Unassembled WGS sequence"/>
</dbReference>
<accession>A0ABS6IKM2</accession>
<feature type="transmembrane region" description="Helical" evidence="9">
    <location>
        <begin position="356"/>
        <end position="381"/>
    </location>
</feature>
<dbReference type="PROSITE" id="PS00217">
    <property type="entry name" value="SUGAR_TRANSPORT_2"/>
    <property type="match status" value="1"/>
</dbReference>
<feature type="transmembrane region" description="Helical" evidence="9">
    <location>
        <begin position="320"/>
        <end position="344"/>
    </location>
</feature>
<dbReference type="PANTHER" id="PTHR43528:SF1">
    <property type="entry name" value="ALPHA-KETOGLUTARATE PERMEASE"/>
    <property type="match status" value="1"/>
</dbReference>
<keyword evidence="8 9" id="KW-0472">Membrane</keyword>
<dbReference type="InterPro" id="IPR020846">
    <property type="entry name" value="MFS_dom"/>
</dbReference>
<comment type="subcellular location">
    <subcellularLocation>
        <location evidence="1">Cell membrane</location>
        <topology evidence="1">Multi-pass membrane protein</topology>
    </subcellularLocation>
</comment>
<dbReference type="EMBL" id="JAHOPB010000001">
    <property type="protein sequence ID" value="MBU8874975.1"/>
    <property type="molecule type" value="Genomic_DNA"/>
</dbReference>
<evidence type="ECO:0000256" key="2">
    <source>
        <dbReference type="ARBA" id="ARBA00008240"/>
    </source>
</evidence>
<name>A0ABS6IKM2_9HYPH</name>
<keyword evidence="6" id="KW-0769">Symport</keyword>
<keyword evidence="3" id="KW-0813">Transport</keyword>
<dbReference type="PROSITE" id="PS00216">
    <property type="entry name" value="SUGAR_TRANSPORT_1"/>
    <property type="match status" value="1"/>
</dbReference>
<dbReference type="PANTHER" id="PTHR43528">
    <property type="entry name" value="ALPHA-KETOGLUTARATE PERMEASE"/>
    <property type="match status" value="1"/>
</dbReference>
<feature type="transmembrane region" description="Helical" evidence="9">
    <location>
        <begin position="82"/>
        <end position="103"/>
    </location>
</feature>
<evidence type="ECO:0000256" key="1">
    <source>
        <dbReference type="ARBA" id="ARBA00004651"/>
    </source>
</evidence>
<feature type="transmembrane region" description="Helical" evidence="9">
    <location>
        <begin position="181"/>
        <end position="200"/>
    </location>
</feature>
<keyword evidence="12" id="KW-1185">Reference proteome</keyword>
<evidence type="ECO:0000256" key="6">
    <source>
        <dbReference type="ARBA" id="ARBA00022847"/>
    </source>
</evidence>
<comment type="caution">
    <text evidence="11">The sequence shown here is derived from an EMBL/GenBank/DDBJ whole genome shotgun (WGS) entry which is preliminary data.</text>
</comment>
<feature type="transmembrane region" description="Helical" evidence="9">
    <location>
        <begin position="295"/>
        <end position="314"/>
    </location>
</feature>
<reference evidence="11 12" key="1">
    <citation type="submission" date="2021-06" db="EMBL/GenBank/DDBJ databases">
        <authorList>
            <person name="Lee D.H."/>
        </authorList>
    </citation>
    <scope>NUCLEOTIDE SEQUENCE [LARGE SCALE GENOMIC DNA]</scope>
    <source>
        <strain evidence="11 12">MMS21-HV4-11</strain>
    </source>
</reference>
<feature type="transmembrane region" description="Helical" evidence="9">
    <location>
        <begin position="266"/>
        <end position="286"/>
    </location>
</feature>
<evidence type="ECO:0000256" key="9">
    <source>
        <dbReference type="SAM" id="Phobius"/>
    </source>
</evidence>
<evidence type="ECO:0000256" key="3">
    <source>
        <dbReference type="ARBA" id="ARBA00022448"/>
    </source>
</evidence>
<evidence type="ECO:0000313" key="12">
    <source>
        <dbReference type="Proteomes" id="UP000727907"/>
    </source>
</evidence>
<feature type="domain" description="Major facilitator superfamily (MFS) profile" evidence="10">
    <location>
        <begin position="9"/>
        <end position="412"/>
    </location>
</feature>
<dbReference type="InterPro" id="IPR005829">
    <property type="entry name" value="Sugar_transporter_CS"/>
</dbReference>
<dbReference type="InterPro" id="IPR011701">
    <property type="entry name" value="MFS"/>
</dbReference>
<gene>
    <name evidence="11" type="ORF">KQ910_14455</name>
</gene>